<dbReference type="PANTHER" id="PTHR43194">
    <property type="entry name" value="HYDROLASE ALPHA/BETA FOLD FAMILY"/>
    <property type="match status" value="1"/>
</dbReference>
<dbReference type="RefSeq" id="WP_096806659.1">
    <property type="nucleotide sequence ID" value="NZ_CP022196.1"/>
</dbReference>
<sequence length="277" mass="30805">MVQHFTTKDGLNLAYDIQGDGAPLLCLAGLTRNMDDFEPVVDHFADRAQVIRLDSRGRGASDYDPAFMNYTIPQEAADALALLDHLGIDKAAILGTSRGGLIAMGLTATAKHRLSGVLLNDIGPEFDPSGLSHIMDYLGRPSAYKSFDDAAEKLPKALGHQFPNVTREQWRTYARRIWAEGERRLELRYDPKLRDAIEAQSVTGAVDLWPFFDAFEDLPLALLRGENSNLLSRACVAEMQRRRPDLISAEVRDRGHVPFLDEPESLDVIARFLEALS</sequence>
<evidence type="ECO:0000313" key="2">
    <source>
        <dbReference type="EMBL" id="ATG49066.1"/>
    </source>
</evidence>
<dbReference type="KEGG" id="ceh:CEW89_16730"/>
<dbReference type="InterPro" id="IPR029058">
    <property type="entry name" value="AB_hydrolase_fold"/>
</dbReference>
<dbReference type="Proteomes" id="UP000217935">
    <property type="component" value="Chromosome"/>
</dbReference>
<reference evidence="2 3" key="1">
    <citation type="submission" date="2017-06" db="EMBL/GenBank/DDBJ databases">
        <title>Celeribacter sp. TSPH2 complete genome sequence.</title>
        <authorList>
            <person name="Woo J.-H."/>
            <person name="Kim H.-S."/>
        </authorList>
    </citation>
    <scope>NUCLEOTIDE SEQUENCE [LARGE SCALE GENOMIC DNA]</scope>
    <source>
        <strain evidence="2 3">TSPH2</strain>
    </source>
</reference>
<dbReference type="Pfam" id="PF12697">
    <property type="entry name" value="Abhydrolase_6"/>
    <property type="match status" value="1"/>
</dbReference>
<protein>
    <submittedName>
        <fullName evidence="2">Alpha/beta hydrolase</fullName>
    </submittedName>
</protein>
<organism evidence="2 3">
    <name type="scientific">Celeribacter ethanolicus</name>
    <dbReference type="NCBI Taxonomy" id="1758178"/>
    <lineage>
        <taxon>Bacteria</taxon>
        <taxon>Pseudomonadati</taxon>
        <taxon>Pseudomonadota</taxon>
        <taxon>Alphaproteobacteria</taxon>
        <taxon>Rhodobacterales</taxon>
        <taxon>Roseobacteraceae</taxon>
        <taxon>Celeribacter</taxon>
    </lineage>
</organism>
<feature type="domain" description="AB hydrolase-1" evidence="1">
    <location>
        <begin position="25"/>
        <end position="264"/>
    </location>
</feature>
<keyword evidence="2" id="KW-0378">Hydrolase</keyword>
<dbReference type="OrthoDB" id="9791366at2"/>
<dbReference type="InterPro" id="IPR000073">
    <property type="entry name" value="AB_hydrolase_1"/>
</dbReference>
<dbReference type="SUPFAM" id="SSF53474">
    <property type="entry name" value="alpha/beta-Hydrolases"/>
    <property type="match status" value="1"/>
</dbReference>
<keyword evidence="3" id="KW-1185">Reference proteome</keyword>
<dbReference type="STRING" id="1758178.GCA_001550095_01197"/>
<accession>A0A291GGB4</accession>
<dbReference type="AlphaFoldDB" id="A0A291GGB4"/>
<name>A0A291GGB4_9RHOB</name>
<evidence type="ECO:0000313" key="3">
    <source>
        <dbReference type="Proteomes" id="UP000217935"/>
    </source>
</evidence>
<proteinExistence type="predicted"/>
<dbReference type="EMBL" id="CP022196">
    <property type="protein sequence ID" value="ATG49066.1"/>
    <property type="molecule type" value="Genomic_DNA"/>
</dbReference>
<dbReference type="GO" id="GO:0016787">
    <property type="term" value="F:hydrolase activity"/>
    <property type="evidence" value="ECO:0007669"/>
    <property type="project" value="UniProtKB-KW"/>
</dbReference>
<gene>
    <name evidence="2" type="ORF">CEW89_16730</name>
</gene>
<dbReference type="Gene3D" id="3.40.50.1820">
    <property type="entry name" value="alpha/beta hydrolase"/>
    <property type="match status" value="1"/>
</dbReference>
<dbReference type="InterPro" id="IPR050228">
    <property type="entry name" value="Carboxylesterase_BioH"/>
</dbReference>
<evidence type="ECO:0000259" key="1">
    <source>
        <dbReference type="Pfam" id="PF12697"/>
    </source>
</evidence>
<dbReference type="PANTHER" id="PTHR43194:SF2">
    <property type="entry name" value="PEROXISOMAL MEMBRANE PROTEIN LPX1"/>
    <property type="match status" value="1"/>
</dbReference>